<evidence type="ECO:0000313" key="3">
    <source>
        <dbReference type="Proteomes" id="UP001055804"/>
    </source>
</evidence>
<evidence type="ECO:0000313" key="2">
    <source>
        <dbReference type="EMBL" id="MCP1337342.1"/>
    </source>
</evidence>
<sequence>MPDPIPPISLCVSIKTGGADPVPGLFRLVSRTFHVPEQDLRAPSRRTASAARARQVCMYLMNVALGMTFVEVGRALGRDRTTAAHAARLVEERRDDPAFDALIDRLEHTLMAEGAR</sequence>
<dbReference type="GO" id="GO:0006270">
    <property type="term" value="P:DNA replication initiation"/>
    <property type="evidence" value="ECO:0007669"/>
    <property type="project" value="InterPro"/>
</dbReference>
<dbReference type="Gene3D" id="1.10.1750.10">
    <property type="match status" value="1"/>
</dbReference>
<dbReference type="SUPFAM" id="SSF48295">
    <property type="entry name" value="TrpR-like"/>
    <property type="match status" value="1"/>
</dbReference>
<dbReference type="CDD" id="cd06571">
    <property type="entry name" value="Bac_DnaA_C"/>
    <property type="match status" value="1"/>
</dbReference>
<accession>A0A9J6PFU1</accession>
<dbReference type="Pfam" id="PF08299">
    <property type="entry name" value="Bac_DnaA_C"/>
    <property type="match status" value="1"/>
</dbReference>
<feature type="domain" description="Chromosomal replication initiator DnaA C-terminal" evidence="1">
    <location>
        <begin position="21"/>
        <end position="90"/>
    </location>
</feature>
<dbReference type="InterPro" id="IPR010921">
    <property type="entry name" value="Trp_repressor/repl_initiator"/>
</dbReference>
<evidence type="ECO:0000259" key="1">
    <source>
        <dbReference type="SMART" id="SM00760"/>
    </source>
</evidence>
<proteinExistence type="predicted"/>
<dbReference type="InterPro" id="IPR013159">
    <property type="entry name" value="DnaA_C"/>
</dbReference>
<comment type="caution">
    <text evidence="2">The sequence shown here is derived from an EMBL/GenBank/DDBJ whole genome shotgun (WGS) entry which is preliminary data.</text>
</comment>
<organism evidence="2 3">
    <name type="scientific">Futiania mangrovi</name>
    <dbReference type="NCBI Taxonomy" id="2959716"/>
    <lineage>
        <taxon>Bacteria</taxon>
        <taxon>Pseudomonadati</taxon>
        <taxon>Pseudomonadota</taxon>
        <taxon>Alphaproteobacteria</taxon>
        <taxon>Futianiales</taxon>
        <taxon>Futianiaceae</taxon>
        <taxon>Futiania</taxon>
    </lineage>
</organism>
<reference evidence="2" key="1">
    <citation type="submission" date="2022-06" db="EMBL/GenBank/DDBJ databases">
        <title>Isolation and Genomics of Futiania mangrovii gen. nov., sp. nov., a Rare and Metabolically-versatile member in the Class Alphaproteobacteria.</title>
        <authorList>
            <person name="Liu L."/>
            <person name="Huang W.-C."/>
            <person name="Pan J."/>
            <person name="Li J."/>
            <person name="Huang Y."/>
            <person name="Du H."/>
            <person name="Liu Y."/>
            <person name="Li M."/>
        </authorList>
    </citation>
    <scope>NUCLEOTIDE SEQUENCE</scope>
    <source>
        <strain evidence="2">FT118</strain>
    </source>
</reference>
<dbReference type="SMART" id="SM00760">
    <property type="entry name" value="Bac_DnaA_C"/>
    <property type="match status" value="1"/>
</dbReference>
<dbReference type="GO" id="GO:0043565">
    <property type="term" value="F:sequence-specific DNA binding"/>
    <property type="evidence" value="ECO:0007669"/>
    <property type="project" value="InterPro"/>
</dbReference>
<dbReference type="RefSeq" id="WP_269333310.1">
    <property type="nucleotide sequence ID" value="NZ_JAMZFT010000003.1"/>
</dbReference>
<protein>
    <submittedName>
        <fullName evidence="2">Chromosomal replication initiator DnaA</fullName>
    </submittedName>
</protein>
<gene>
    <name evidence="2" type="ORF">NJQ99_13045</name>
</gene>
<dbReference type="EMBL" id="JAMZFT010000003">
    <property type="protein sequence ID" value="MCP1337342.1"/>
    <property type="molecule type" value="Genomic_DNA"/>
</dbReference>
<dbReference type="AlphaFoldDB" id="A0A9J6PFU1"/>
<dbReference type="GO" id="GO:0005524">
    <property type="term" value="F:ATP binding"/>
    <property type="evidence" value="ECO:0007669"/>
    <property type="project" value="InterPro"/>
</dbReference>
<keyword evidence="3" id="KW-1185">Reference proteome</keyword>
<dbReference type="Proteomes" id="UP001055804">
    <property type="component" value="Unassembled WGS sequence"/>
</dbReference>
<name>A0A9J6PFU1_9PROT</name>
<dbReference type="GO" id="GO:0006275">
    <property type="term" value="P:regulation of DNA replication"/>
    <property type="evidence" value="ECO:0007669"/>
    <property type="project" value="InterPro"/>
</dbReference>